<keyword evidence="7 9" id="KW-0030">Aminoacyl-tRNA synthetase</keyword>
<organism evidence="11 12">
    <name type="scientific">Macrostomum lignano</name>
    <dbReference type="NCBI Taxonomy" id="282301"/>
    <lineage>
        <taxon>Eukaryota</taxon>
        <taxon>Metazoa</taxon>
        <taxon>Spiralia</taxon>
        <taxon>Lophotrochozoa</taxon>
        <taxon>Platyhelminthes</taxon>
        <taxon>Rhabditophora</taxon>
        <taxon>Macrostomorpha</taxon>
        <taxon>Macrostomida</taxon>
        <taxon>Macrostomidae</taxon>
        <taxon>Macrostomum</taxon>
    </lineage>
</organism>
<evidence type="ECO:0000256" key="4">
    <source>
        <dbReference type="ARBA" id="ARBA00022741"/>
    </source>
</evidence>
<dbReference type="SUPFAM" id="SSF50677">
    <property type="entry name" value="ValRS/IleRS/LeuRS editing domain"/>
    <property type="match status" value="1"/>
</dbReference>
<evidence type="ECO:0000256" key="5">
    <source>
        <dbReference type="ARBA" id="ARBA00022840"/>
    </source>
</evidence>
<dbReference type="Gene3D" id="3.40.50.620">
    <property type="entry name" value="HUPs"/>
    <property type="match status" value="2"/>
</dbReference>
<dbReference type="Gene3D" id="3.90.740.10">
    <property type="entry name" value="Valyl/Leucyl/Isoleucyl-tRNA synthetase, editing domain"/>
    <property type="match status" value="1"/>
</dbReference>
<keyword evidence="4 9" id="KW-0547">Nucleotide-binding</keyword>
<dbReference type="InterPro" id="IPR050081">
    <property type="entry name" value="Ile-tRNA_ligase"/>
</dbReference>
<dbReference type="InterPro" id="IPR002300">
    <property type="entry name" value="aa-tRNA-synth_Ia"/>
</dbReference>
<feature type="domain" description="Aminoacyl-tRNA synthetase class Ia" evidence="10">
    <location>
        <begin position="126"/>
        <end position="574"/>
    </location>
</feature>
<dbReference type="InterPro" id="IPR009008">
    <property type="entry name" value="Val/Leu/Ile-tRNA-synth_edit"/>
</dbReference>
<keyword evidence="5 9" id="KW-0067">ATP-binding</keyword>
<evidence type="ECO:0000313" key="11">
    <source>
        <dbReference type="Proteomes" id="UP000095280"/>
    </source>
</evidence>
<evidence type="ECO:0000256" key="1">
    <source>
        <dbReference type="ARBA" id="ARBA00005594"/>
    </source>
</evidence>
<dbReference type="Proteomes" id="UP000095280">
    <property type="component" value="Unplaced"/>
</dbReference>
<dbReference type="PRINTS" id="PR00984">
    <property type="entry name" value="TRNASYNTHILE"/>
</dbReference>
<proteinExistence type="inferred from homology"/>
<evidence type="ECO:0000259" key="10">
    <source>
        <dbReference type="Pfam" id="PF00133"/>
    </source>
</evidence>
<dbReference type="GO" id="GO:0006428">
    <property type="term" value="P:isoleucyl-tRNA aminoacylation"/>
    <property type="evidence" value="ECO:0007669"/>
    <property type="project" value="InterPro"/>
</dbReference>
<dbReference type="EC" id="6.1.1.5" evidence="2"/>
<dbReference type="InterPro" id="IPR014729">
    <property type="entry name" value="Rossmann-like_a/b/a_fold"/>
</dbReference>
<evidence type="ECO:0000256" key="9">
    <source>
        <dbReference type="RuleBase" id="RU363035"/>
    </source>
</evidence>
<sequence>SATAGGGFDPFASLGGLTSDLDASLASLATSLTVKQSAAAKPGPAAASGNSTAQPAAPAAAPVAAPVASKNPNAGATGQAMSYRASLNLPKFAIPAAGSQSRARRAAASSMGRGLRLAAERWAGARQVFSLHDGPPYANGKPHVGHALNKVLKDSVSRYQLLRGRQVRFRLGWDCHGLPIELKAKPTQSAAGSDSAEPAADCSPANQIRQRARAFADQCIAEQRLAFQHWGVLSASAEHYETKSPGYVARQLLAFDRCHSLGLVYRSFLPVHWSDSSATALAEAELVYRDDHRSDSAFVLMPLIRLSADASAPEALRDSEGSSSRGITCWFGPPRRGLCRPTPLSLWAPACATRCAVCQTVGPLLSQPAGPASVAAAARRRAAVASSSRRTAGRVPCRCADWGDLPASNAECPVLPSDHVTEDKGTGLVHVAPAHGREDFQLGIKFKLPLVSMVTEAGRFGGPGPELNGRHCLTEGSGAVLDLLRRRSLLAHTEALVHSYPYDWRTGRPVMLRASSQWFLDTAGLRDRALTALDTVRILPDREAGAMRAFVAARPYWCISRQRVHGVPIPVLYDGAL</sequence>
<dbReference type="GO" id="GO:0004822">
    <property type="term" value="F:isoleucine-tRNA ligase activity"/>
    <property type="evidence" value="ECO:0007669"/>
    <property type="project" value="UniProtKB-EC"/>
</dbReference>
<dbReference type="Pfam" id="PF00133">
    <property type="entry name" value="tRNA-synt_1"/>
    <property type="match status" value="1"/>
</dbReference>
<dbReference type="GO" id="GO:0005739">
    <property type="term" value="C:mitochondrion"/>
    <property type="evidence" value="ECO:0007669"/>
    <property type="project" value="TreeGrafter"/>
</dbReference>
<keyword evidence="3 9" id="KW-0436">Ligase</keyword>
<dbReference type="InterPro" id="IPR001412">
    <property type="entry name" value="aa-tRNA-synth_I_CS"/>
</dbReference>
<evidence type="ECO:0000256" key="2">
    <source>
        <dbReference type="ARBA" id="ARBA00013165"/>
    </source>
</evidence>
<protein>
    <recommendedName>
        <fullName evidence="2">isoleucine--tRNA ligase</fullName>
        <ecNumber evidence="2">6.1.1.5</ecNumber>
    </recommendedName>
    <alternativeName>
        <fullName evidence="8">Isoleucyl-tRNA synthetase</fullName>
    </alternativeName>
</protein>
<dbReference type="AlphaFoldDB" id="A0A1I8IYJ9"/>
<keyword evidence="6 9" id="KW-0648">Protein biosynthesis</keyword>
<keyword evidence="11" id="KW-1185">Reference proteome</keyword>
<dbReference type="WBParaSite" id="maker-uti_cns_0025482-snap-gene-0.2-mRNA-1">
    <property type="protein sequence ID" value="maker-uti_cns_0025482-snap-gene-0.2-mRNA-1"/>
    <property type="gene ID" value="maker-uti_cns_0025482-snap-gene-0.2"/>
</dbReference>
<dbReference type="InterPro" id="IPR002301">
    <property type="entry name" value="Ile-tRNA-ligase"/>
</dbReference>
<dbReference type="PROSITE" id="PS00178">
    <property type="entry name" value="AA_TRNA_LIGASE_I"/>
    <property type="match status" value="1"/>
</dbReference>
<evidence type="ECO:0000313" key="12">
    <source>
        <dbReference type="WBParaSite" id="maker-uti_cns_0025482-snap-gene-0.2-mRNA-1"/>
    </source>
</evidence>
<evidence type="ECO:0000256" key="6">
    <source>
        <dbReference type="ARBA" id="ARBA00022917"/>
    </source>
</evidence>
<evidence type="ECO:0000256" key="3">
    <source>
        <dbReference type="ARBA" id="ARBA00022598"/>
    </source>
</evidence>
<dbReference type="GO" id="GO:0005524">
    <property type="term" value="F:ATP binding"/>
    <property type="evidence" value="ECO:0007669"/>
    <property type="project" value="UniProtKB-KW"/>
</dbReference>
<reference evidence="12" key="1">
    <citation type="submission" date="2016-11" db="UniProtKB">
        <authorList>
            <consortium name="WormBaseParasite"/>
        </authorList>
    </citation>
    <scope>IDENTIFICATION</scope>
</reference>
<dbReference type="SUPFAM" id="SSF52374">
    <property type="entry name" value="Nucleotidylyl transferase"/>
    <property type="match status" value="1"/>
</dbReference>
<comment type="similarity">
    <text evidence="1 9">Belongs to the class-I aminoacyl-tRNA synthetase family.</text>
</comment>
<dbReference type="PANTHER" id="PTHR42765">
    <property type="entry name" value="SOLEUCYL-TRNA SYNTHETASE"/>
    <property type="match status" value="1"/>
</dbReference>
<name>A0A1I8IYJ9_9PLAT</name>
<dbReference type="GO" id="GO:0002161">
    <property type="term" value="F:aminoacyl-tRNA deacylase activity"/>
    <property type="evidence" value="ECO:0007669"/>
    <property type="project" value="InterPro"/>
</dbReference>
<evidence type="ECO:0000256" key="7">
    <source>
        <dbReference type="ARBA" id="ARBA00023146"/>
    </source>
</evidence>
<dbReference type="GO" id="GO:0032543">
    <property type="term" value="P:mitochondrial translation"/>
    <property type="evidence" value="ECO:0007669"/>
    <property type="project" value="TreeGrafter"/>
</dbReference>
<dbReference type="PANTHER" id="PTHR42765:SF1">
    <property type="entry name" value="ISOLEUCINE--TRNA LIGASE, MITOCHONDRIAL"/>
    <property type="match status" value="1"/>
</dbReference>
<accession>A0A1I8IYJ9</accession>
<evidence type="ECO:0000256" key="8">
    <source>
        <dbReference type="ARBA" id="ARBA00032665"/>
    </source>
</evidence>